<sequence>MSLTTKQTCTVNFPTPSTPRTSNTTVPSVNNLSYIKNDLSNNPTSSRPSSISLTQPSSCSREESSSQQQDWLDLSFLGRAGSQSDYFCSYWSRTVADEQDISFTSFMDTVNAHRVSEGCNTWQSLSNAQMHWDCHDDWAWQPLGGSGWHHGENGAQSRLGHVMSKVPNLVQIGDDGHQGPENDIYVHAEGHAEHGVIWHPSHALKRRRNLRRKQRPSARPIVPHVASSSFGVDFPSTDLNSSNEVPANVPHPVSTPQHSAKRFSMESNHDFYSYSSSATQTPLTSPSPMRSAARRGIPRCISVPTHHHNPRTSSSMPHTVPTIDRNRIYSHSPSRITIPAPLSPTQPLHSPAPQDSCSVQPQVADDPAIRNPQYRRLLRFLCLNTEQKIAEIEGLIRSMRPGTHT</sequence>
<feature type="region of interest" description="Disordered" evidence="1">
    <location>
        <begin position="1"/>
        <end position="64"/>
    </location>
</feature>
<evidence type="ECO:0000256" key="1">
    <source>
        <dbReference type="SAM" id="MobiDB-lite"/>
    </source>
</evidence>
<accession>A0A1J8PP31</accession>
<proteinExistence type="predicted"/>
<dbReference type="OrthoDB" id="2653031at2759"/>
<organism evidence="2 3">
    <name type="scientific">Rhizopogon vesiculosus</name>
    <dbReference type="NCBI Taxonomy" id="180088"/>
    <lineage>
        <taxon>Eukaryota</taxon>
        <taxon>Fungi</taxon>
        <taxon>Dikarya</taxon>
        <taxon>Basidiomycota</taxon>
        <taxon>Agaricomycotina</taxon>
        <taxon>Agaricomycetes</taxon>
        <taxon>Agaricomycetidae</taxon>
        <taxon>Boletales</taxon>
        <taxon>Suillineae</taxon>
        <taxon>Rhizopogonaceae</taxon>
        <taxon>Rhizopogon</taxon>
    </lineage>
</organism>
<reference evidence="2 3" key="1">
    <citation type="submission" date="2016-03" db="EMBL/GenBank/DDBJ databases">
        <title>Comparative genomics of the ectomycorrhizal sister species Rhizopogon vinicolor and Rhizopogon vesiculosus (Basidiomycota: Boletales) reveals a divergence of the mating type B locus.</title>
        <authorList>
            <person name="Mujic A.B."/>
            <person name="Kuo A."/>
            <person name="Tritt A."/>
            <person name="Lipzen A."/>
            <person name="Chen C."/>
            <person name="Johnson J."/>
            <person name="Sharma A."/>
            <person name="Barry K."/>
            <person name="Grigoriev I.V."/>
            <person name="Spatafora J.W."/>
        </authorList>
    </citation>
    <scope>NUCLEOTIDE SEQUENCE [LARGE SCALE GENOMIC DNA]</scope>
    <source>
        <strain evidence="2 3">AM-OR11-056</strain>
    </source>
</reference>
<comment type="caution">
    <text evidence="2">The sequence shown here is derived from an EMBL/GenBank/DDBJ whole genome shotgun (WGS) entry which is preliminary data.</text>
</comment>
<dbReference type="Proteomes" id="UP000183567">
    <property type="component" value="Unassembled WGS sequence"/>
</dbReference>
<dbReference type="AlphaFoldDB" id="A0A1J8PP31"/>
<feature type="compositionally biased region" description="Polar residues" evidence="1">
    <location>
        <begin position="1"/>
        <end position="13"/>
    </location>
</feature>
<name>A0A1J8PP31_9AGAM</name>
<keyword evidence="3" id="KW-1185">Reference proteome</keyword>
<evidence type="ECO:0000313" key="3">
    <source>
        <dbReference type="Proteomes" id="UP000183567"/>
    </source>
</evidence>
<gene>
    <name evidence="2" type="ORF">AZE42_01139</name>
</gene>
<dbReference type="EMBL" id="LVVM01005878">
    <property type="protein sequence ID" value="OJA09555.1"/>
    <property type="molecule type" value="Genomic_DNA"/>
</dbReference>
<protein>
    <submittedName>
        <fullName evidence="2">Uncharacterized protein</fullName>
    </submittedName>
</protein>
<evidence type="ECO:0000313" key="2">
    <source>
        <dbReference type="EMBL" id="OJA09555.1"/>
    </source>
</evidence>
<feature type="region of interest" description="Disordered" evidence="1">
    <location>
        <begin position="229"/>
        <end position="260"/>
    </location>
</feature>
<feature type="compositionally biased region" description="Low complexity" evidence="1">
    <location>
        <begin position="14"/>
        <end position="28"/>
    </location>
</feature>
<feature type="compositionally biased region" description="Low complexity" evidence="1">
    <location>
        <begin position="55"/>
        <end position="64"/>
    </location>
</feature>
<feature type="compositionally biased region" description="Polar residues" evidence="1">
    <location>
        <begin position="29"/>
        <end position="54"/>
    </location>
</feature>